<feature type="domain" description="RCK N-terminal" evidence="3">
    <location>
        <begin position="112"/>
        <end position="236"/>
    </location>
</feature>
<keyword evidence="2" id="KW-1133">Transmembrane helix</keyword>
<gene>
    <name evidence="4" type="ORF">J2X07_003262</name>
</gene>
<dbReference type="PROSITE" id="PS51201">
    <property type="entry name" value="RCK_N"/>
    <property type="match status" value="1"/>
</dbReference>
<dbReference type="SUPFAM" id="SSF51735">
    <property type="entry name" value="NAD(P)-binding Rossmann-fold domains"/>
    <property type="match status" value="1"/>
</dbReference>
<dbReference type="InterPro" id="IPR036291">
    <property type="entry name" value="NAD(P)-bd_dom_sf"/>
</dbReference>
<feature type="transmembrane region" description="Helical" evidence="2">
    <location>
        <begin position="47"/>
        <end position="64"/>
    </location>
</feature>
<dbReference type="Pfam" id="PF02254">
    <property type="entry name" value="TrkA_N"/>
    <property type="match status" value="1"/>
</dbReference>
<accession>A0ABU1U479</accession>
<dbReference type="EMBL" id="JAVDWA010000006">
    <property type="protein sequence ID" value="MDR7074267.1"/>
    <property type="molecule type" value="Genomic_DNA"/>
</dbReference>
<sequence length="261" mass="29473">MRGIYHKYLRLPMLIRVGLILFIILITSALLAHFYERKTFPTIFEGFYWAVITAGTVGFGDIAPKTHAVRILAIFLVFLGGAFLAYLTAHFASAVVKNENRFFEGKNMYKNEDHIIIVGWNERSRNTLKSLLNEMTAYHLVLIDHSLKENPLYQNGLHYIQGKPYEDQTLINANIEKAKLVLITADSNLTEQDADMNTILSVLTARGLNENVLIHAEILTKEQTINAKRAGADFIIHTSNLASIEMVKHLKSKYPLTKNGG</sequence>
<evidence type="ECO:0000259" key="3">
    <source>
        <dbReference type="PROSITE" id="PS51201"/>
    </source>
</evidence>
<keyword evidence="2" id="KW-0812">Transmembrane</keyword>
<proteinExistence type="predicted"/>
<keyword evidence="4" id="KW-0406">Ion transport</keyword>
<dbReference type="PANTHER" id="PTHR43833">
    <property type="entry name" value="POTASSIUM CHANNEL PROTEIN 2-RELATED-RELATED"/>
    <property type="match status" value="1"/>
</dbReference>
<keyword evidence="4" id="KW-0813">Transport</keyword>
<comment type="subcellular location">
    <subcellularLocation>
        <location evidence="1">Cell membrane</location>
        <topology evidence="1">Multi-pass membrane protein</topology>
    </subcellularLocation>
</comment>
<keyword evidence="2" id="KW-0472">Membrane</keyword>
<dbReference type="Pfam" id="PF07885">
    <property type="entry name" value="Ion_trans_2"/>
    <property type="match status" value="1"/>
</dbReference>
<keyword evidence="4" id="KW-0407">Ion channel</keyword>
<dbReference type="Gene3D" id="3.40.50.720">
    <property type="entry name" value="NAD(P)-binding Rossmann-like Domain"/>
    <property type="match status" value="1"/>
</dbReference>
<dbReference type="SUPFAM" id="SSF81324">
    <property type="entry name" value="Voltage-gated potassium channels"/>
    <property type="match status" value="1"/>
</dbReference>
<feature type="transmembrane region" description="Helical" evidence="2">
    <location>
        <begin position="12"/>
        <end position="35"/>
    </location>
</feature>
<evidence type="ECO:0000256" key="2">
    <source>
        <dbReference type="SAM" id="Phobius"/>
    </source>
</evidence>
<organism evidence="4 5">
    <name type="scientific">Fictibacillus barbaricus</name>
    <dbReference type="NCBI Taxonomy" id="182136"/>
    <lineage>
        <taxon>Bacteria</taxon>
        <taxon>Bacillati</taxon>
        <taxon>Bacillota</taxon>
        <taxon>Bacilli</taxon>
        <taxon>Bacillales</taxon>
        <taxon>Fictibacillaceae</taxon>
        <taxon>Fictibacillus</taxon>
    </lineage>
</organism>
<evidence type="ECO:0000313" key="4">
    <source>
        <dbReference type="EMBL" id="MDR7074267.1"/>
    </source>
</evidence>
<feature type="transmembrane region" description="Helical" evidence="2">
    <location>
        <begin position="71"/>
        <end position="92"/>
    </location>
</feature>
<dbReference type="PANTHER" id="PTHR43833:SF9">
    <property type="entry name" value="POTASSIUM CHANNEL PROTEIN YUGO-RELATED"/>
    <property type="match status" value="1"/>
</dbReference>
<name>A0ABU1U479_9BACL</name>
<evidence type="ECO:0000313" key="5">
    <source>
        <dbReference type="Proteomes" id="UP001258181"/>
    </source>
</evidence>
<dbReference type="InterPro" id="IPR013099">
    <property type="entry name" value="K_chnl_dom"/>
</dbReference>
<evidence type="ECO:0000256" key="1">
    <source>
        <dbReference type="ARBA" id="ARBA00004651"/>
    </source>
</evidence>
<dbReference type="InterPro" id="IPR003148">
    <property type="entry name" value="RCK_N"/>
</dbReference>
<dbReference type="Proteomes" id="UP001258181">
    <property type="component" value="Unassembled WGS sequence"/>
</dbReference>
<reference evidence="4 5" key="1">
    <citation type="submission" date="2023-07" db="EMBL/GenBank/DDBJ databases">
        <title>Sorghum-associated microbial communities from plants grown in Nebraska, USA.</title>
        <authorList>
            <person name="Schachtman D."/>
        </authorList>
    </citation>
    <scope>NUCLEOTIDE SEQUENCE [LARGE SCALE GENOMIC DNA]</scope>
    <source>
        <strain evidence="4 5">BE211</strain>
    </source>
</reference>
<comment type="caution">
    <text evidence="4">The sequence shown here is derived from an EMBL/GenBank/DDBJ whole genome shotgun (WGS) entry which is preliminary data.</text>
</comment>
<dbReference type="GO" id="GO:0034220">
    <property type="term" value="P:monoatomic ion transmembrane transport"/>
    <property type="evidence" value="ECO:0007669"/>
    <property type="project" value="UniProtKB-KW"/>
</dbReference>
<dbReference type="InterPro" id="IPR050721">
    <property type="entry name" value="Trk_Ktr_HKT_K-transport"/>
</dbReference>
<dbReference type="Gene3D" id="1.10.287.70">
    <property type="match status" value="1"/>
</dbReference>
<dbReference type="RefSeq" id="WP_310260915.1">
    <property type="nucleotide sequence ID" value="NZ_JAVDWA010000006.1"/>
</dbReference>
<protein>
    <submittedName>
        <fullName evidence="4">Voltage-gated potassium channel</fullName>
    </submittedName>
</protein>
<keyword evidence="5" id="KW-1185">Reference proteome</keyword>